<dbReference type="PANTHER" id="PTHR10642:SF26">
    <property type="entry name" value="RIBONUCLEASE H1"/>
    <property type="match status" value="1"/>
</dbReference>
<accession>A0A8H6H8G1</accession>
<evidence type="ECO:0000256" key="6">
    <source>
        <dbReference type="ARBA" id="ARBA00022759"/>
    </source>
</evidence>
<dbReference type="Gene3D" id="3.30.420.10">
    <property type="entry name" value="Ribonuclease H-like superfamily/Ribonuclease H"/>
    <property type="match status" value="1"/>
</dbReference>
<organism evidence="9 10">
    <name type="scientific">Ephemerocybe angulata</name>
    <dbReference type="NCBI Taxonomy" id="980116"/>
    <lineage>
        <taxon>Eukaryota</taxon>
        <taxon>Fungi</taxon>
        <taxon>Dikarya</taxon>
        <taxon>Basidiomycota</taxon>
        <taxon>Agaricomycotina</taxon>
        <taxon>Agaricomycetes</taxon>
        <taxon>Agaricomycetidae</taxon>
        <taxon>Agaricales</taxon>
        <taxon>Agaricineae</taxon>
        <taxon>Psathyrellaceae</taxon>
        <taxon>Ephemerocybe</taxon>
    </lineage>
</organism>
<feature type="non-terminal residue" evidence="9">
    <location>
        <position position="1"/>
    </location>
</feature>
<dbReference type="GO" id="GO:0004523">
    <property type="term" value="F:RNA-DNA hybrid ribonuclease activity"/>
    <property type="evidence" value="ECO:0007669"/>
    <property type="project" value="UniProtKB-EC"/>
</dbReference>
<dbReference type="InterPro" id="IPR036397">
    <property type="entry name" value="RNaseH_sf"/>
</dbReference>
<dbReference type="AlphaFoldDB" id="A0A8H6H8G1"/>
<feature type="non-terminal residue" evidence="9">
    <location>
        <position position="132"/>
    </location>
</feature>
<keyword evidence="10" id="KW-1185">Reference proteome</keyword>
<evidence type="ECO:0000313" key="9">
    <source>
        <dbReference type="EMBL" id="KAF6742334.1"/>
    </source>
</evidence>
<evidence type="ECO:0000313" key="10">
    <source>
        <dbReference type="Proteomes" id="UP000521943"/>
    </source>
</evidence>
<dbReference type="EMBL" id="JACGCI010000187">
    <property type="protein sequence ID" value="KAF6742334.1"/>
    <property type="molecule type" value="Genomic_DNA"/>
</dbReference>
<dbReference type="InterPro" id="IPR002156">
    <property type="entry name" value="RNaseH_domain"/>
</dbReference>
<keyword evidence="5" id="KW-0479">Metal-binding</keyword>
<reference evidence="9 10" key="1">
    <citation type="submission" date="2020-07" db="EMBL/GenBank/DDBJ databases">
        <title>Comparative genomics of pyrophilous fungi reveals a link between fire events and developmental genes.</title>
        <authorList>
            <consortium name="DOE Joint Genome Institute"/>
            <person name="Steindorff A.S."/>
            <person name="Carver A."/>
            <person name="Calhoun S."/>
            <person name="Stillman K."/>
            <person name="Liu H."/>
            <person name="Lipzen A."/>
            <person name="Pangilinan J."/>
            <person name="Labutti K."/>
            <person name="Bruns T.D."/>
            <person name="Grigoriev I.V."/>
        </authorList>
    </citation>
    <scope>NUCLEOTIDE SEQUENCE [LARGE SCALE GENOMIC DNA]</scope>
    <source>
        <strain evidence="9 10">CBS 144469</strain>
    </source>
</reference>
<name>A0A8H6H8G1_9AGAR</name>
<keyword evidence="4" id="KW-0540">Nuclease</keyword>
<sequence length="132" mass="14313">YTDGACDRNGDLDAEARAGAHFPANPEDDISTCVPGRVDQMNNSGEALAILLTIKKLPKEGDVIIRSDSQIMIDALTINLPRIAAEGWTEYGNRVVLELTIAFLKDRPGKVFFEKVKGHSGDTGNDRADELA</sequence>
<keyword evidence="6" id="KW-0255">Endonuclease</keyword>
<comment type="caution">
    <text evidence="9">The sequence shown here is derived from an EMBL/GenBank/DDBJ whole genome shotgun (WGS) entry which is preliminary data.</text>
</comment>
<evidence type="ECO:0000256" key="1">
    <source>
        <dbReference type="ARBA" id="ARBA00000077"/>
    </source>
</evidence>
<dbReference type="OrthoDB" id="245563at2759"/>
<evidence type="ECO:0000256" key="5">
    <source>
        <dbReference type="ARBA" id="ARBA00022723"/>
    </source>
</evidence>
<feature type="domain" description="RNase H type-1" evidence="8">
    <location>
        <begin position="1"/>
        <end position="132"/>
    </location>
</feature>
<dbReference type="InterPro" id="IPR012337">
    <property type="entry name" value="RNaseH-like_sf"/>
</dbReference>
<proteinExistence type="inferred from homology"/>
<dbReference type="PROSITE" id="PS50879">
    <property type="entry name" value="RNASE_H_1"/>
    <property type="match status" value="1"/>
</dbReference>
<dbReference type="Proteomes" id="UP000521943">
    <property type="component" value="Unassembled WGS sequence"/>
</dbReference>
<evidence type="ECO:0000256" key="4">
    <source>
        <dbReference type="ARBA" id="ARBA00022722"/>
    </source>
</evidence>
<comment type="similarity">
    <text evidence="2">Belongs to the RNase H family.</text>
</comment>
<evidence type="ECO:0000256" key="2">
    <source>
        <dbReference type="ARBA" id="ARBA00005300"/>
    </source>
</evidence>
<dbReference type="InterPro" id="IPR050092">
    <property type="entry name" value="RNase_H"/>
</dbReference>
<dbReference type="GO" id="GO:0046872">
    <property type="term" value="F:metal ion binding"/>
    <property type="evidence" value="ECO:0007669"/>
    <property type="project" value="UniProtKB-KW"/>
</dbReference>
<evidence type="ECO:0000256" key="7">
    <source>
        <dbReference type="ARBA" id="ARBA00022801"/>
    </source>
</evidence>
<dbReference type="GO" id="GO:0003676">
    <property type="term" value="F:nucleic acid binding"/>
    <property type="evidence" value="ECO:0007669"/>
    <property type="project" value="InterPro"/>
</dbReference>
<dbReference type="Pfam" id="PF00075">
    <property type="entry name" value="RNase_H"/>
    <property type="match status" value="1"/>
</dbReference>
<dbReference type="EC" id="3.1.26.4" evidence="3"/>
<dbReference type="PANTHER" id="PTHR10642">
    <property type="entry name" value="RIBONUCLEASE H1"/>
    <property type="match status" value="1"/>
</dbReference>
<dbReference type="GO" id="GO:0043137">
    <property type="term" value="P:DNA replication, removal of RNA primer"/>
    <property type="evidence" value="ECO:0007669"/>
    <property type="project" value="TreeGrafter"/>
</dbReference>
<gene>
    <name evidence="9" type="ORF">DFP72DRAFT_768944</name>
</gene>
<comment type="catalytic activity">
    <reaction evidence="1">
        <text>Endonucleolytic cleavage to 5'-phosphomonoester.</text>
        <dbReference type="EC" id="3.1.26.4"/>
    </reaction>
</comment>
<dbReference type="SUPFAM" id="SSF53098">
    <property type="entry name" value="Ribonuclease H-like"/>
    <property type="match status" value="1"/>
</dbReference>
<keyword evidence="7" id="KW-0378">Hydrolase</keyword>
<protein>
    <recommendedName>
        <fullName evidence="3">ribonuclease H</fullName>
        <ecNumber evidence="3">3.1.26.4</ecNumber>
    </recommendedName>
</protein>
<evidence type="ECO:0000256" key="3">
    <source>
        <dbReference type="ARBA" id="ARBA00012180"/>
    </source>
</evidence>
<evidence type="ECO:0000259" key="8">
    <source>
        <dbReference type="PROSITE" id="PS50879"/>
    </source>
</evidence>